<dbReference type="AlphaFoldDB" id="A0AAD6J2T9"/>
<protein>
    <submittedName>
        <fullName evidence="1">Uncharacterized protein</fullName>
    </submittedName>
</protein>
<reference evidence="1" key="1">
    <citation type="submission" date="2023-01" db="EMBL/GenBank/DDBJ databases">
        <title>The chitinases involved in constricting ring structure development in the nematode-trapping fungus Drechslerella dactyloides.</title>
        <authorList>
            <person name="Wang R."/>
            <person name="Zhang L."/>
            <person name="Tang P."/>
            <person name="Li S."/>
            <person name="Liang L."/>
        </authorList>
    </citation>
    <scope>NUCLEOTIDE SEQUENCE</scope>
    <source>
        <strain evidence="1">YMF1.00031</strain>
    </source>
</reference>
<evidence type="ECO:0000313" key="1">
    <source>
        <dbReference type="EMBL" id="KAJ6260982.1"/>
    </source>
</evidence>
<dbReference type="Proteomes" id="UP001221413">
    <property type="component" value="Unassembled WGS sequence"/>
</dbReference>
<keyword evidence="2" id="KW-1185">Reference proteome</keyword>
<name>A0AAD6J2T9_DREDA</name>
<gene>
    <name evidence="1" type="ORF">Dda_3647</name>
</gene>
<evidence type="ECO:0000313" key="2">
    <source>
        <dbReference type="Proteomes" id="UP001221413"/>
    </source>
</evidence>
<accession>A0AAD6J2T9</accession>
<dbReference type="EMBL" id="JAQGDS010000004">
    <property type="protein sequence ID" value="KAJ6260982.1"/>
    <property type="molecule type" value="Genomic_DNA"/>
</dbReference>
<organism evidence="1 2">
    <name type="scientific">Drechslerella dactyloides</name>
    <name type="common">Nematode-trapping fungus</name>
    <name type="synonym">Arthrobotrys dactyloides</name>
    <dbReference type="NCBI Taxonomy" id="74499"/>
    <lineage>
        <taxon>Eukaryota</taxon>
        <taxon>Fungi</taxon>
        <taxon>Dikarya</taxon>
        <taxon>Ascomycota</taxon>
        <taxon>Pezizomycotina</taxon>
        <taxon>Orbiliomycetes</taxon>
        <taxon>Orbiliales</taxon>
        <taxon>Orbiliaceae</taxon>
        <taxon>Drechslerella</taxon>
    </lineage>
</organism>
<comment type="caution">
    <text evidence="1">The sequence shown here is derived from an EMBL/GenBank/DDBJ whole genome shotgun (WGS) entry which is preliminary data.</text>
</comment>
<sequence length="243" mass="26627">MMFFGVTHEAGFEYSFNLKLVLAIHVPVHQQEHQLDPLLRHHEQTLHQQSLHQLRSDALVEAQQTFVVHDVAHHFDEGFEFLLASRRGGLQADFCDDEGLRGEGCQCLREGAEDCSLLVRRFLVKPYDLNGGWIRTERLPRLEVLLAGEQALPAPLVIAGLTTSTKLAFSPLHRPVQPSAATTSFAVETRSFRSAFSDVCCRVVTTATGIVNSCASAPATAPNDSSATVDRLPAVAAAACIER</sequence>
<proteinExistence type="predicted"/>